<dbReference type="Proteomes" id="UP000642094">
    <property type="component" value="Unassembled WGS sequence"/>
</dbReference>
<sequence length="428" mass="48617">MTSLKNALEEIVVLEVQDQIKKLKQPISQEISVSEVAAFALNRLPTLYASTSRGWLQQRKRAHNEFKHQIVSAVQQGLLGVRRDPLRQSTQIASEKIETPAHILVKLQKLFNKPSLLWNSVPQAFQEALGSVVSKPDLASVSITDRQRLRDIKGYLQRKGSISHTAQQPKDDYRDWQTATNSQLPDPELNSYLISASYFLVNVLESLVTQEVPNQLNHMENVLPRKVSIDDVSAHALNRLPAMYATSEQGVIWQTQKAKERLSTQIESTVIQSLMTLSKTPRRPTDPIPLLKYEQECEQAIEQLRQIFQRGDITWRNVATLVESALEYEKQGFTSWRQQWRMLGQIYSEMYLKSGDAELSLVESESGEVLVVKTHTKEAFGWLADNPKNLGISTLRLFPAVAEIALYASFLDFPITYTREEMAIDGII</sequence>
<protein>
    <submittedName>
        <fullName evidence="2">Late competence development ComFB family protein</fullName>
    </submittedName>
</protein>
<comment type="caution">
    <text evidence="2">The sequence shown here is derived from an EMBL/GenBank/DDBJ whole genome shotgun (WGS) entry which is preliminary data.</text>
</comment>
<gene>
    <name evidence="2" type="ORF">H6F41_00145</name>
</gene>
<feature type="region of interest" description="Disordered" evidence="1">
    <location>
        <begin position="160"/>
        <end position="181"/>
    </location>
</feature>
<accession>A0ABR7ZS06</accession>
<reference evidence="2 3" key="1">
    <citation type="journal article" date="2020" name="ISME J.">
        <title>Comparative genomics reveals insights into cyanobacterial evolution and habitat adaptation.</title>
        <authorList>
            <person name="Chen M.Y."/>
            <person name="Teng W.K."/>
            <person name="Zhao L."/>
            <person name="Hu C.X."/>
            <person name="Zhou Y.K."/>
            <person name="Han B.P."/>
            <person name="Song L.R."/>
            <person name="Shu W.S."/>
        </authorList>
    </citation>
    <scope>NUCLEOTIDE SEQUENCE [LARGE SCALE GENOMIC DNA]</scope>
    <source>
        <strain evidence="2 3">FACHB-723</strain>
    </source>
</reference>
<keyword evidence="3" id="KW-1185">Reference proteome</keyword>
<organism evidence="2 3">
    <name type="scientific">Pseudanabaena mucicola FACHB-723</name>
    <dbReference type="NCBI Taxonomy" id="2692860"/>
    <lineage>
        <taxon>Bacteria</taxon>
        <taxon>Bacillati</taxon>
        <taxon>Cyanobacteriota</taxon>
        <taxon>Cyanophyceae</taxon>
        <taxon>Pseudanabaenales</taxon>
        <taxon>Pseudanabaenaceae</taxon>
        <taxon>Pseudanabaena</taxon>
    </lineage>
</organism>
<evidence type="ECO:0000256" key="1">
    <source>
        <dbReference type="SAM" id="MobiDB-lite"/>
    </source>
</evidence>
<dbReference type="EMBL" id="JACJQB010000001">
    <property type="protein sequence ID" value="MBD2186550.1"/>
    <property type="molecule type" value="Genomic_DNA"/>
</dbReference>
<dbReference type="RefSeq" id="WP_190401451.1">
    <property type="nucleotide sequence ID" value="NZ_JACJQB010000001.1"/>
</dbReference>
<proteinExistence type="predicted"/>
<name>A0ABR7ZS06_9CYAN</name>
<evidence type="ECO:0000313" key="3">
    <source>
        <dbReference type="Proteomes" id="UP000642094"/>
    </source>
</evidence>
<dbReference type="InterPro" id="IPR019657">
    <property type="entry name" value="ComFB"/>
</dbReference>
<evidence type="ECO:0000313" key="2">
    <source>
        <dbReference type="EMBL" id="MBD2186550.1"/>
    </source>
</evidence>
<dbReference type="Pfam" id="PF10719">
    <property type="entry name" value="ComFB"/>
    <property type="match status" value="2"/>
</dbReference>